<dbReference type="RefSeq" id="WP_277567966.1">
    <property type="nucleotide sequence ID" value="NZ_JAPDHZ010000006.1"/>
</dbReference>
<name>A0A9X4KM27_9BACL</name>
<protein>
    <submittedName>
        <fullName evidence="1">Uncharacterized protein</fullName>
    </submittedName>
</protein>
<keyword evidence="2" id="KW-1185">Reference proteome</keyword>
<gene>
    <name evidence="1" type="ORF">OMP38_27750</name>
</gene>
<evidence type="ECO:0000313" key="1">
    <source>
        <dbReference type="EMBL" id="MDG0794206.1"/>
    </source>
</evidence>
<reference evidence="1 2" key="1">
    <citation type="submission" date="2022-10" db="EMBL/GenBank/DDBJ databases">
        <title>Comparative genomic analysis of Cohnella hashimotonis sp. nov., isolated from the International Space Station.</title>
        <authorList>
            <person name="Simpson A."/>
            <person name="Venkateswaran K."/>
        </authorList>
    </citation>
    <scope>NUCLEOTIDE SEQUENCE [LARGE SCALE GENOMIC DNA]</scope>
    <source>
        <strain evidence="1 2">DSM 18997</strain>
    </source>
</reference>
<sequence length="168" mass="19656">MGRSQKVDGLEAQRLKHAVEDALAAERGERDADDDDPGYEVRQVNDRLYRFLEKAVFDFIQHERHHDACWKREQQLERVQVKRVEKNADHVGRVEDGAEVPQPHPRAVRESLEGAIIFECDYQTEHRQVFVDDEINQSRQQEQVEKAILPDLRDVQVSAPLLRLLRKL</sequence>
<dbReference type="AlphaFoldDB" id="A0A9X4KM27"/>
<proteinExistence type="predicted"/>
<dbReference type="EMBL" id="JAPDHZ010000006">
    <property type="protein sequence ID" value="MDG0794206.1"/>
    <property type="molecule type" value="Genomic_DNA"/>
</dbReference>
<accession>A0A9X4KM27</accession>
<evidence type="ECO:0000313" key="2">
    <source>
        <dbReference type="Proteomes" id="UP001153387"/>
    </source>
</evidence>
<comment type="caution">
    <text evidence="1">The sequence shown here is derived from an EMBL/GenBank/DDBJ whole genome shotgun (WGS) entry which is preliminary data.</text>
</comment>
<organism evidence="1 2">
    <name type="scientific">Cohnella ginsengisoli</name>
    <dbReference type="NCBI Taxonomy" id="425004"/>
    <lineage>
        <taxon>Bacteria</taxon>
        <taxon>Bacillati</taxon>
        <taxon>Bacillota</taxon>
        <taxon>Bacilli</taxon>
        <taxon>Bacillales</taxon>
        <taxon>Paenibacillaceae</taxon>
        <taxon>Cohnella</taxon>
    </lineage>
</organism>
<dbReference type="Proteomes" id="UP001153387">
    <property type="component" value="Unassembled WGS sequence"/>
</dbReference>